<name>A0A1N6RJR3_9GAMM</name>
<sequence length="82" mass="9781">MDTLSIVIIVISVVLAVLFKWVLFSKIRRWMDTDLIRQLAQGESELEQRLTHYYQELIKSGVKRREIHDKLQQFADRNEPKP</sequence>
<proteinExistence type="predicted"/>
<dbReference type="EMBL" id="FTMN01000003">
    <property type="protein sequence ID" value="SIQ29027.1"/>
    <property type="molecule type" value="Genomic_DNA"/>
</dbReference>
<gene>
    <name evidence="2" type="ORF">SAMN05421647_103373</name>
</gene>
<keyword evidence="1" id="KW-0472">Membrane</keyword>
<evidence type="ECO:0000256" key="1">
    <source>
        <dbReference type="SAM" id="Phobius"/>
    </source>
</evidence>
<dbReference type="Proteomes" id="UP000186895">
    <property type="component" value="Unassembled WGS sequence"/>
</dbReference>
<organism evidence="2 3">
    <name type="scientific">Marinobacterium stanieri</name>
    <dbReference type="NCBI Taxonomy" id="49186"/>
    <lineage>
        <taxon>Bacteria</taxon>
        <taxon>Pseudomonadati</taxon>
        <taxon>Pseudomonadota</taxon>
        <taxon>Gammaproteobacteria</taxon>
        <taxon>Oceanospirillales</taxon>
        <taxon>Oceanospirillaceae</taxon>
        <taxon>Marinobacterium</taxon>
    </lineage>
</organism>
<dbReference type="AlphaFoldDB" id="A0A1N6RJR3"/>
<keyword evidence="3" id="KW-1185">Reference proteome</keyword>
<keyword evidence="1" id="KW-0812">Transmembrane</keyword>
<evidence type="ECO:0000313" key="3">
    <source>
        <dbReference type="Proteomes" id="UP000186895"/>
    </source>
</evidence>
<keyword evidence="1" id="KW-1133">Transmembrane helix</keyword>
<accession>A0A1N6RJR3</accession>
<dbReference type="RefSeq" id="WP_010325481.1">
    <property type="nucleotide sequence ID" value="NZ_FTMN01000003.1"/>
</dbReference>
<feature type="transmembrane region" description="Helical" evidence="1">
    <location>
        <begin position="6"/>
        <end position="23"/>
    </location>
</feature>
<reference evidence="2 3" key="1">
    <citation type="submission" date="2017-01" db="EMBL/GenBank/DDBJ databases">
        <authorList>
            <person name="Mah S.A."/>
            <person name="Swanson W.J."/>
            <person name="Moy G.W."/>
            <person name="Vacquier V.D."/>
        </authorList>
    </citation>
    <scope>NUCLEOTIDE SEQUENCE [LARGE SCALE GENOMIC DNA]</scope>
    <source>
        <strain evidence="2 3">DSM 7027</strain>
    </source>
</reference>
<dbReference type="STRING" id="49186.SAMN05421647_103373"/>
<evidence type="ECO:0000313" key="2">
    <source>
        <dbReference type="EMBL" id="SIQ29027.1"/>
    </source>
</evidence>
<protein>
    <submittedName>
        <fullName evidence="2">Uncharacterized protein</fullName>
    </submittedName>
</protein>